<feature type="binding site" evidence="8">
    <location>
        <position position="76"/>
    </location>
    <ligand>
        <name>GTP</name>
        <dbReference type="ChEBI" id="CHEBI:37565"/>
    </ligand>
</feature>
<dbReference type="InterPro" id="IPR029044">
    <property type="entry name" value="Nucleotide-diphossugar_trans"/>
</dbReference>
<evidence type="ECO:0000256" key="6">
    <source>
        <dbReference type="ARBA" id="ARBA00023134"/>
    </source>
</evidence>
<feature type="binding site" evidence="8">
    <location>
        <position position="58"/>
    </location>
    <ligand>
        <name>GTP</name>
        <dbReference type="ChEBI" id="CHEBI:37565"/>
    </ligand>
</feature>
<dbReference type="GO" id="GO:1902758">
    <property type="term" value="P:bis(molybdopterin guanine dinucleotide)molybdenum biosynthetic process"/>
    <property type="evidence" value="ECO:0007669"/>
    <property type="project" value="TreeGrafter"/>
</dbReference>
<keyword evidence="6 8" id="KW-0342">GTP-binding</keyword>
<comment type="domain">
    <text evidence="8">The N-terminal domain determines nucleotide recognition and specific binding, while the C-terminal domain determines the specific binding to the target protein.</text>
</comment>
<sequence>MAINSNSERPAITGVILAGGRGSRMGGQDKGLIVWHQQPLYHHVLQRLKPQVDTVWINANRNLAEYQQSGFPVITDTMPDFPGPLAGMLAALEQADTEWIAFSSCDTPQLPDNLVSHLWRNKNGAPAVWARSEQRDHPALALMHRSLAKQLRQYLERGDRRLLLFLQQAGGHGVLFSNAGTAFNNINHPEDLKN</sequence>
<accession>A0A2S9I7A9</accession>
<evidence type="ECO:0000313" key="10">
    <source>
        <dbReference type="EMBL" id="PRD13682.1"/>
    </source>
</evidence>
<keyword evidence="7 8" id="KW-0501">Molybdenum cofactor biosynthesis</keyword>
<feature type="binding site" evidence="8">
    <location>
        <position position="106"/>
    </location>
    <ligand>
        <name>GTP</name>
        <dbReference type="ChEBI" id="CHEBI:37565"/>
    </ligand>
</feature>
<comment type="subunit">
    <text evidence="8">Monomer.</text>
</comment>
<evidence type="ECO:0000256" key="8">
    <source>
        <dbReference type="HAMAP-Rule" id="MF_00316"/>
    </source>
</evidence>
<dbReference type="CDD" id="cd02503">
    <property type="entry name" value="MobA"/>
    <property type="match status" value="1"/>
</dbReference>
<dbReference type="EMBL" id="PDET01000016">
    <property type="protein sequence ID" value="PRD13682.1"/>
    <property type="molecule type" value="Genomic_DNA"/>
</dbReference>
<evidence type="ECO:0000259" key="9">
    <source>
        <dbReference type="Pfam" id="PF12804"/>
    </source>
</evidence>
<name>A0A2S9I7A9_9GAMM</name>
<gene>
    <name evidence="8 10" type="primary">mobA</name>
    <name evidence="10" type="ORF">CQW29_19415</name>
</gene>
<keyword evidence="5 8" id="KW-0460">Magnesium</keyword>
<dbReference type="NCBIfam" id="TIGR02665">
    <property type="entry name" value="molyb_mobA"/>
    <property type="match status" value="1"/>
</dbReference>
<dbReference type="Gene3D" id="3.90.550.10">
    <property type="entry name" value="Spore Coat Polysaccharide Biosynthesis Protein SpsA, Chain A"/>
    <property type="match status" value="1"/>
</dbReference>
<comment type="similarity">
    <text evidence="8">Belongs to the MobA family.</text>
</comment>
<evidence type="ECO:0000256" key="5">
    <source>
        <dbReference type="ARBA" id="ARBA00022842"/>
    </source>
</evidence>
<evidence type="ECO:0000256" key="3">
    <source>
        <dbReference type="ARBA" id="ARBA00022723"/>
    </source>
</evidence>
<dbReference type="EC" id="2.7.7.77" evidence="8"/>
<feature type="binding site" evidence="8">
    <location>
        <position position="106"/>
    </location>
    <ligand>
        <name>Mg(2+)</name>
        <dbReference type="ChEBI" id="CHEBI:18420"/>
    </ligand>
</feature>
<evidence type="ECO:0000256" key="7">
    <source>
        <dbReference type="ARBA" id="ARBA00023150"/>
    </source>
</evidence>
<dbReference type="InterPro" id="IPR013482">
    <property type="entry name" value="Molybde_CF_guanTrfase"/>
</dbReference>
<keyword evidence="2 8" id="KW-0808">Transferase</keyword>
<keyword evidence="1 8" id="KW-0963">Cytoplasm</keyword>
<evidence type="ECO:0000256" key="4">
    <source>
        <dbReference type="ARBA" id="ARBA00022741"/>
    </source>
</evidence>
<comment type="catalytic activity">
    <reaction evidence="8">
        <text>Mo-molybdopterin + GTP + H(+) = Mo-molybdopterin guanine dinucleotide + diphosphate</text>
        <dbReference type="Rhea" id="RHEA:34243"/>
        <dbReference type="ChEBI" id="CHEBI:15378"/>
        <dbReference type="ChEBI" id="CHEBI:33019"/>
        <dbReference type="ChEBI" id="CHEBI:37565"/>
        <dbReference type="ChEBI" id="CHEBI:71302"/>
        <dbReference type="ChEBI" id="CHEBI:71310"/>
        <dbReference type="EC" id="2.7.7.77"/>
    </reaction>
</comment>
<feature type="binding site" evidence="8">
    <location>
        <position position="30"/>
    </location>
    <ligand>
        <name>GTP</name>
        <dbReference type="ChEBI" id="CHEBI:37565"/>
    </ligand>
</feature>
<reference evidence="10 11" key="1">
    <citation type="submission" date="2017-10" db="EMBL/GenBank/DDBJ databases">
        <title>Draft genome of two endophytic bacteria isolated from 'guarana' Paullinia cupana (Mart.) Ducke.</title>
        <authorList>
            <person name="Siqueira K.A."/>
            <person name="Liotti R.G."/>
            <person name="Mendes T.A."/>
            <person name="Soares M.A."/>
        </authorList>
    </citation>
    <scope>NUCLEOTIDE SEQUENCE [LARGE SCALE GENOMIC DNA]</scope>
    <source>
        <strain evidence="10 11">342</strain>
    </source>
</reference>
<organism evidence="10 11">
    <name type="scientific">Pantoea coffeiphila</name>
    <dbReference type="NCBI Taxonomy" id="1465635"/>
    <lineage>
        <taxon>Bacteria</taxon>
        <taxon>Pseudomonadati</taxon>
        <taxon>Pseudomonadota</taxon>
        <taxon>Gammaproteobacteria</taxon>
        <taxon>Enterobacterales</taxon>
        <taxon>Erwiniaceae</taxon>
        <taxon>Pantoea</taxon>
    </lineage>
</organism>
<proteinExistence type="inferred from homology"/>
<feature type="binding site" evidence="8">
    <location>
        <begin position="17"/>
        <end position="19"/>
    </location>
    <ligand>
        <name>GTP</name>
        <dbReference type="ChEBI" id="CHEBI:37565"/>
    </ligand>
</feature>
<dbReference type="GO" id="GO:0005737">
    <property type="term" value="C:cytoplasm"/>
    <property type="evidence" value="ECO:0007669"/>
    <property type="project" value="UniProtKB-SubCell"/>
</dbReference>
<feature type="domain" description="MobA-like NTP transferase" evidence="9">
    <location>
        <begin position="14"/>
        <end position="164"/>
    </location>
</feature>
<keyword evidence="11" id="KW-1185">Reference proteome</keyword>
<dbReference type="PANTHER" id="PTHR19136">
    <property type="entry name" value="MOLYBDENUM COFACTOR GUANYLYLTRANSFERASE"/>
    <property type="match status" value="1"/>
</dbReference>
<comment type="caution">
    <text evidence="10">The sequence shown here is derived from an EMBL/GenBank/DDBJ whole genome shotgun (WGS) entry which is preliminary data.</text>
</comment>
<keyword evidence="4 8" id="KW-0547">Nucleotide-binding</keyword>
<evidence type="ECO:0000256" key="1">
    <source>
        <dbReference type="ARBA" id="ARBA00022490"/>
    </source>
</evidence>
<dbReference type="Pfam" id="PF12804">
    <property type="entry name" value="NTP_transf_3"/>
    <property type="match status" value="1"/>
</dbReference>
<protein>
    <recommendedName>
        <fullName evidence="8">Molybdenum cofactor guanylyltransferase</fullName>
        <shortName evidence="8">MoCo guanylyltransferase</shortName>
        <ecNumber evidence="8">2.7.7.77</ecNumber>
    </recommendedName>
    <alternativeName>
        <fullName evidence="8">GTP:molybdopterin guanylyltransferase</fullName>
    </alternativeName>
    <alternativeName>
        <fullName evidence="8">Mo-MPT guanylyltransferase</fullName>
    </alternativeName>
    <alternativeName>
        <fullName evidence="8">Molybdopterin guanylyltransferase</fullName>
    </alternativeName>
    <alternativeName>
        <fullName evidence="8">Molybdopterin-guanine dinucleotide synthase</fullName>
        <shortName evidence="8">MGD synthase</shortName>
    </alternativeName>
</protein>
<comment type="function">
    <text evidence="8">Transfers a GMP moiety from GTP to Mo-molybdopterin (Mo-MPT) cofactor (Moco or molybdenum cofactor) to form Mo-molybdopterin guanine dinucleotide (Mo-MGD) cofactor.</text>
</comment>
<evidence type="ECO:0000256" key="2">
    <source>
        <dbReference type="ARBA" id="ARBA00022679"/>
    </source>
</evidence>
<dbReference type="HAMAP" id="MF_00316">
    <property type="entry name" value="MobA"/>
    <property type="match status" value="1"/>
</dbReference>
<dbReference type="PANTHER" id="PTHR19136:SF81">
    <property type="entry name" value="MOLYBDENUM COFACTOR GUANYLYLTRANSFERASE"/>
    <property type="match status" value="1"/>
</dbReference>
<dbReference type="GO" id="GO:0005525">
    <property type="term" value="F:GTP binding"/>
    <property type="evidence" value="ECO:0007669"/>
    <property type="project" value="UniProtKB-UniRule"/>
</dbReference>
<dbReference type="Proteomes" id="UP000239181">
    <property type="component" value="Unassembled WGS sequence"/>
</dbReference>
<dbReference type="AlphaFoldDB" id="A0A2S9I7A9"/>
<dbReference type="OrthoDB" id="9788394at2"/>
<comment type="cofactor">
    <cofactor evidence="8">
        <name>Mg(2+)</name>
        <dbReference type="ChEBI" id="CHEBI:18420"/>
    </cofactor>
</comment>
<keyword evidence="10" id="KW-0548">Nucleotidyltransferase</keyword>
<dbReference type="GO" id="GO:0061603">
    <property type="term" value="F:molybdenum cofactor guanylyltransferase activity"/>
    <property type="evidence" value="ECO:0007669"/>
    <property type="project" value="UniProtKB-EC"/>
</dbReference>
<dbReference type="SUPFAM" id="SSF53448">
    <property type="entry name" value="Nucleotide-diphospho-sugar transferases"/>
    <property type="match status" value="1"/>
</dbReference>
<keyword evidence="3 8" id="KW-0479">Metal-binding</keyword>
<dbReference type="RefSeq" id="WP_105594395.1">
    <property type="nucleotide sequence ID" value="NZ_PDET01000016.1"/>
</dbReference>
<dbReference type="GO" id="GO:0046872">
    <property type="term" value="F:metal ion binding"/>
    <property type="evidence" value="ECO:0007669"/>
    <property type="project" value="UniProtKB-KW"/>
</dbReference>
<evidence type="ECO:0000313" key="11">
    <source>
        <dbReference type="Proteomes" id="UP000239181"/>
    </source>
</evidence>
<dbReference type="InterPro" id="IPR025877">
    <property type="entry name" value="MobA-like_NTP_Trfase"/>
</dbReference>
<comment type="subcellular location">
    <subcellularLocation>
        <location evidence="8">Cytoplasm</location>
    </subcellularLocation>
</comment>